<evidence type="ECO:0000313" key="2">
    <source>
        <dbReference type="Proteomes" id="UP000254773"/>
    </source>
</evidence>
<sequence>MFYTDKNLINNSSLSCFLFVLFVEEYETISVDNRHPDLIQLFIILPFVWHKLSRDAIKTKKSSTPLDVVILENQLIKSNFKERIIDYTGATLQGLNFAVSSGLLIKIEENNRIWFKRSATKWPPNVKKTLPADMSKAITRLANWFYHMDTSSIYCLLLGKSL</sequence>
<evidence type="ECO:0000313" key="1">
    <source>
        <dbReference type="EMBL" id="SUF36522.1"/>
    </source>
</evidence>
<organism evidence="1 2">
    <name type="scientific">Salmonella enterica</name>
    <name type="common">Salmonella choleraesuis</name>
    <dbReference type="NCBI Taxonomy" id="28901"/>
    <lineage>
        <taxon>Bacteria</taxon>
        <taxon>Pseudomonadati</taxon>
        <taxon>Pseudomonadota</taxon>
        <taxon>Gammaproteobacteria</taxon>
        <taxon>Enterobacterales</taxon>
        <taxon>Enterobacteriaceae</taxon>
        <taxon>Salmonella</taxon>
    </lineage>
</organism>
<dbReference type="Pfam" id="PF20131">
    <property type="entry name" value="MC3"/>
    <property type="match status" value="1"/>
</dbReference>
<dbReference type="AlphaFoldDB" id="A0A379Q5M1"/>
<reference evidence="1 2" key="1">
    <citation type="submission" date="2018-06" db="EMBL/GenBank/DDBJ databases">
        <authorList>
            <consortium name="Pathogen Informatics"/>
            <person name="Doyle S."/>
        </authorList>
    </citation>
    <scope>NUCLEOTIDE SEQUENCE [LARGE SCALE GENOMIC DNA]</scope>
    <source>
        <strain evidence="1 2">NCTC9854</strain>
    </source>
</reference>
<protein>
    <submittedName>
        <fullName evidence="1">Uncharacterized protein</fullName>
    </submittedName>
</protein>
<name>A0A379Q5M1_SALER</name>
<dbReference type="EMBL" id="UGWI01000001">
    <property type="protein sequence ID" value="SUF36522.1"/>
    <property type="molecule type" value="Genomic_DNA"/>
</dbReference>
<dbReference type="Proteomes" id="UP000254773">
    <property type="component" value="Unassembled WGS sequence"/>
</dbReference>
<accession>A0A379Q5M1</accession>
<gene>
    <name evidence="1" type="ORF">NCTC9854_00737</name>
</gene>
<proteinExistence type="predicted"/>
<dbReference type="InterPro" id="IPR045390">
    <property type="entry name" value="ABC-3C_MC3"/>
</dbReference>